<evidence type="ECO:0000313" key="3">
    <source>
        <dbReference type="Proteomes" id="UP000044026"/>
    </source>
</evidence>
<dbReference type="Proteomes" id="UP000044026">
    <property type="component" value="Unassembled WGS sequence"/>
</dbReference>
<name>A0A0B7H373_9FLAO</name>
<gene>
    <name evidence="2" type="ORF">CCAN12_500034</name>
</gene>
<dbReference type="EMBL" id="CDOE01000046">
    <property type="protein sequence ID" value="CEN34046.1"/>
    <property type="molecule type" value="Genomic_DNA"/>
</dbReference>
<dbReference type="PANTHER" id="PTHR33293:SF1">
    <property type="entry name" value="INSERTION ELEMENT IS1 1 PROTEIN INSB-RELATED"/>
    <property type="match status" value="1"/>
</dbReference>
<feature type="domain" description="InsA N-terminal zinc ribbon" evidence="1">
    <location>
        <begin position="4"/>
        <end position="36"/>
    </location>
</feature>
<dbReference type="InterPro" id="IPR003220">
    <property type="entry name" value="InsA_N_dom_Znf"/>
</dbReference>
<dbReference type="Pfam" id="PF03811">
    <property type="entry name" value="Zn_ribbon_InsA"/>
    <property type="match status" value="1"/>
</dbReference>
<dbReference type="InterPro" id="IPR051354">
    <property type="entry name" value="Transposase_27_IS1"/>
</dbReference>
<sequence length="120" mass="13826">MLITITLHCPNCQCTKVVKNGNKKNKKQNYLCKTCKRQFIGDHNLTYKGWASHITAKILLLLARNVGIRDIAEIEKVSIKKVLSVLVNFNREIKPKQNKYKSLQVDELSTFVKKRRIKSG</sequence>
<proteinExistence type="predicted"/>
<accession>A0A0B7H373</accession>
<dbReference type="GO" id="GO:0006313">
    <property type="term" value="P:DNA transposition"/>
    <property type="evidence" value="ECO:0007669"/>
    <property type="project" value="InterPro"/>
</dbReference>
<organism evidence="2 3">
    <name type="scientific">Capnocytophaga canimorsus</name>
    <dbReference type="NCBI Taxonomy" id="28188"/>
    <lineage>
        <taxon>Bacteria</taxon>
        <taxon>Pseudomonadati</taxon>
        <taxon>Bacteroidota</taxon>
        <taxon>Flavobacteriia</taxon>
        <taxon>Flavobacteriales</taxon>
        <taxon>Flavobacteriaceae</taxon>
        <taxon>Capnocytophaga</taxon>
    </lineage>
</organism>
<protein>
    <submittedName>
        <fullName evidence="2">Insertion element iso-IS1N protein insA</fullName>
    </submittedName>
</protein>
<evidence type="ECO:0000259" key="1">
    <source>
        <dbReference type="Pfam" id="PF03811"/>
    </source>
</evidence>
<dbReference type="AlphaFoldDB" id="A0A0B7H373"/>
<evidence type="ECO:0000313" key="2">
    <source>
        <dbReference type="EMBL" id="CEN34046.1"/>
    </source>
</evidence>
<reference evidence="2 3" key="1">
    <citation type="submission" date="2015-01" db="EMBL/GenBank/DDBJ databases">
        <authorList>
            <person name="Xiang T."/>
            <person name="Song Y."/>
            <person name="Huang L."/>
            <person name="Wang B."/>
            <person name="Wu P."/>
        </authorList>
    </citation>
    <scope>NUCLEOTIDE SEQUENCE [LARGE SCALE GENOMIC DNA]</scope>
    <source>
        <strain evidence="2 3">Cc12</strain>
    </source>
</reference>
<dbReference type="PANTHER" id="PTHR33293">
    <property type="entry name" value="INSERTION ELEMENT IS1 1 PROTEIN INSB-RELATED"/>
    <property type="match status" value="1"/>
</dbReference>